<protein>
    <submittedName>
        <fullName evidence="1">HAD-IA family hydrolase</fullName>
    </submittedName>
</protein>
<dbReference type="Pfam" id="PF13419">
    <property type="entry name" value="HAD_2"/>
    <property type="match status" value="1"/>
</dbReference>
<evidence type="ECO:0000313" key="1">
    <source>
        <dbReference type="EMBL" id="NOU49462.1"/>
    </source>
</evidence>
<dbReference type="InterPro" id="IPR023214">
    <property type="entry name" value="HAD_sf"/>
</dbReference>
<keyword evidence="1" id="KW-0378">Hydrolase</keyword>
<dbReference type="SFLD" id="SFLDG01135">
    <property type="entry name" value="C1.5.6:_HAD__Beta-PGM__Phospha"/>
    <property type="match status" value="1"/>
</dbReference>
<dbReference type="GO" id="GO:0008967">
    <property type="term" value="F:phosphoglycolate phosphatase activity"/>
    <property type="evidence" value="ECO:0007669"/>
    <property type="project" value="TreeGrafter"/>
</dbReference>
<dbReference type="NCBIfam" id="TIGR01509">
    <property type="entry name" value="HAD-SF-IA-v3"/>
    <property type="match status" value="1"/>
</dbReference>
<sequence>MRYKLVIFDWDGTVMDSVPKIVNTLKLAAESVGVAIPCDEKAAAIIGLSLDTAVATLFPNDKKYWPELIDAYQHQYIHGDNTATPLFNYAEQYIRHLKAKGVLLAVATGKGRAGLTRMLEQTKLGDCFITTRTADEAQSKPSPDMIHQILDELNIAVDDAVMIGDSLLDMKMAENAGIDAIAMSCGAASAEQLTQSCALAVCQNYLQLERTLQTQHVEAALCE</sequence>
<evidence type="ECO:0000313" key="2">
    <source>
        <dbReference type="Proteomes" id="UP000586305"/>
    </source>
</evidence>
<dbReference type="NCBIfam" id="TIGR01549">
    <property type="entry name" value="HAD-SF-IA-v1"/>
    <property type="match status" value="1"/>
</dbReference>
<dbReference type="EMBL" id="JABBPG010000001">
    <property type="protein sequence ID" value="NOU49462.1"/>
    <property type="molecule type" value="Genomic_DNA"/>
</dbReference>
<dbReference type="InterPro" id="IPR036412">
    <property type="entry name" value="HAD-like_sf"/>
</dbReference>
<dbReference type="RefSeq" id="WP_171624533.1">
    <property type="nucleotide sequence ID" value="NZ_JABBPG010000001.1"/>
</dbReference>
<dbReference type="SFLD" id="SFLDG01129">
    <property type="entry name" value="C1.5:_HAD__Beta-PGM__Phosphata"/>
    <property type="match status" value="1"/>
</dbReference>
<dbReference type="Proteomes" id="UP000586305">
    <property type="component" value="Unassembled WGS sequence"/>
</dbReference>
<accession>A0A849V801</accession>
<dbReference type="InterPro" id="IPR006439">
    <property type="entry name" value="HAD-SF_hydro_IA"/>
</dbReference>
<comment type="caution">
    <text evidence="1">The sequence shown here is derived from an EMBL/GenBank/DDBJ whole genome shotgun (WGS) entry which is preliminary data.</text>
</comment>
<dbReference type="SUPFAM" id="SSF56784">
    <property type="entry name" value="HAD-like"/>
    <property type="match status" value="1"/>
</dbReference>
<reference evidence="1 2" key="1">
    <citation type="submission" date="2020-04" db="EMBL/GenBank/DDBJ databases">
        <title>Pseudoalteromonas caenipelagi sp. nov., isolated from a tidal flat.</title>
        <authorList>
            <person name="Park S."/>
            <person name="Yoon J.-H."/>
        </authorList>
    </citation>
    <scope>NUCLEOTIDE SEQUENCE [LARGE SCALE GENOMIC DNA]</scope>
    <source>
        <strain evidence="1 2">JBTF-M23</strain>
    </source>
</reference>
<keyword evidence="2" id="KW-1185">Reference proteome</keyword>
<organism evidence="1 2">
    <name type="scientific">Pseudoalteromonas caenipelagi</name>
    <dbReference type="NCBI Taxonomy" id="2726988"/>
    <lineage>
        <taxon>Bacteria</taxon>
        <taxon>Pseudomonadati</taxon>
        <taxon>Pseudomonadota</taxon>
        <taxon>Gammaproteobacteria</taxon>
        <taxon>Alteromonadales</taxon>
        <taxon>Pseudoalteromonadaceae</taxon>
        <taxon>Pseudoalteromonas</taxon>
    </lineage>
</organism>
<name>A0A849V801_9GAMM</name>
<dbReference type="AlphaFoldDB" id="A0A849V801"/>
<dbReference type="GO" id="GO:0006281">
    <property type="term" value="P:DNA repair"/>
    <property type="evidence" value="ECO:0007669"/>
    <property type="project" value="TreeGrafter"/>
</dbReference>
<dbReference type="Gene3D" id="1.10.150.240">
    <property type="entry name" value="Putative phosphatase, domain 2"/>
    <property type="match status" value="1"/>
</dbReference>
<dbReference type="SFLD" id="SFLDS00003">
    <property type="entry name" value="Haloacid_Dehalogenase"/>
    <property type="match status" value="1"/>
</dbReference>
<proteinExistence type="predicted"/>
<dbReference type="InterPro" id="IPR041492">
    <property type="entry name" value="HAD_2"/>
</dbReference>
<dbReference type="InterPro" id="IPR050155">
    <property type="entry name" value="HAD-like_hydrolase_sf"/>
</dbReference>
<dbReference type="PANTHER" id="PTHR43434:SF24">
    <property type="entry name" value="HYDROLASE-RELATED"/>
    <property type="match status" value="1"/>
</dbReference>
<dbReference type="PANTHER" id="PTHR43434">
    <property type="entry name" value="PHOSPHOGLYCOLATE PHOSPHATASE"/>
    <property type="match status" value="1"/>
</dbReference>
<dbReference type="Gene3D" id="3.40.50.1000">
    <property type="entry name" value="HAD superfamily/HAD-like"/>
    <property type="match status" value="1"/>
</dbReference>
<dbReference type="InterPro" id="IPR023198">
    <property type="entry name" value="PGP-like_dom2"/>
</dbReference>
<dbReference type="GO" id="GO:0005829">
    <property type="term" value="C:cytosol"/>
    <property type="evidence" value="ECO:0007669"/>
    <property type="project" value="TreeGrafter"/>
</dbReference>
<gene>
    <name evidence="1" type="ORF">HG263_02730</name>
</gene>